<name>A0ACB0K0A5_TRIPR</name>
<organism evidence="1 2">
    <name type="scientific">Trifolium pratense</name>
    <name type="common">Red clover</name>
    <dbReference type="NCBI Taxonomy" id="57577"/>
    <lineage>
        <taxon>Eukaryota</taxon>
        <taxon>Viridiplantae</taxon>
        <taxon>Streptophyta</taxon>
        <taxon>Embryophyta</taxon>
        <taxon>Tracheophyta</taxon>
        <taxon>Spermatophyta</taxon>
        <taxon>Magnoliopsida</taxon>
        <taxon>eudicotyledons</taxon>
        <taxon>Gunneridae</taxon>
        <taxon>Pentapetalae</taxon>
        <taxon>rosids</taxon>
        <taxon>fabids</taxon>
        <taxon>Fabales</taxon>
        <taxon>Fabaceae</taxon>
        <taxon>Papilionoideae</taxon>
        <taxon>50 kb inversion clade</taxon>
        <taxon>NPAAA clade</taxon>
        <taxon>Hologalegina</taxon>
        <taxon>IRL clade</taxon>
        <taxon>Trifolieae</taxon>
        <taxon>Trifolium</taxon>
    </lineage>
</organism>
<comment type="caution">
    <text evidence="1">The sequence shown here is derived from an EMBL/GenBank/DDBJ whole genome shotgun (WGS) entry which is preliminary data.</text>
</comment>
<accession>A0ACB0K0A5</accession>
<dbReference type="EMBL" id="CASHSV030000109">
    <property type="protein sequence ID" value="CAJ2649696.1"/>
    <property type="molecule type" value="Genomic_DNA"/>
</dbReference>
<evidence type="ECO:0000313" key="2">
    <source>
        <dbReference type="Proteomes" id="UP001177021"/>
    </source>
</evidence>
<sequence length="469" mass="53492">MQTVSSDHESNTTSIGVIKLRVGVPKKDGFAQFVKVVWNSRENKYNNVSGYCMDIFNAVVKNLTFKVSLQIEPYVNESKHSAGTYDSLVRQVPVKYDVVVGDISIVADRSQFVDFTLPYTESGVRMLVPIQHGRHQTMWIFVKPFSWQLWLSILIINMLIGSVILIMERNVHTLPDDRQEERSLFKKQLSAMTILWFPISQAVLPERQVVAKNCSRFVLMVWLLLAFVLMQSYTANLTSILTLDKMQPSFFSVNDLRKGDHYVGYQAGSFVYDLLVKQFKFSPLKLKAYSNISSYNNALKLGSQRGGVTAIFDEVPYLNVFLRRFRSNYIIAGPTYRTDGFGFAFPLNSNLVSHFSRAILNVTQNHELMNKIEKKYFGKSIEELQQQSSEMSSISPSLTFHSFAGLFLITGISTLLALFVSETLFFWKKTISMVKKYFLHSPSSTKTHIHPSDLESTQKTDQADQPSFN</sequence>
<evidence type="ECO:0000313" key="1">
    <source>
        <dbReference type="EMBL" id="CAJ2649696.1"/>
    </source>
</evidence>
<proteinExistence type="predicted"/>
<gene>
    <name evidence="1" type="ORF">MILVUS5_LOCUS17734</name>
</gene>
<reference evidence="1" key="1">
    <citation type="submission" date="2023-10" db="EMBL/GenBank/DDBJ databases">
        <authorList>
            <person name="Rodriguez Cubillos JULIANA M."/>
            <person name="De Vega J."/>
        </authorList>
    </citation>
    <scope>NUCLEOTIDE SEQUENCE</scope>
</reference>
<protein>
    <submittedName>
        <fullName evidence="1">Uncharacterized protein</fullName>
    </submittedName>
</protein>
<dbReference type="Proteomes" id="UP001177021">
    <property type="component" value="Unassembled WGS sequence"/>
</dbReference>
<keyword evidence="2" id="KW-1185">Reference proteome</keyword>